<reference evidence="1" key="2">
    <citation type="submission" date="2021-04" db="EMBL/GenBank/DDBJ databases">
        <authorList>
            <person name="Gilroy R."/>
        </authorList>
    </citation>
    <scope>NUCLEOTIDE SEQUENCE</scope>
    <source>
        <strain evidence="1">ChiHjej13B12-4958</strain>
    </source>
</reference>
<dbReference type="EMBL" id="DWVP01000024">
    <property type="protein sequence ID" value="HJC86282.1"/>
    <property type="molecule type" value="Genomic_DNA"/>
</dbReference>
<proteinExistence type="predicted"/>
<dbReference type="Proteomes" id="UP000823858">
    <property type="component" value="Unassembled WGS sequence"/>
</dbReference>
<comment type="caution">
    <text evidence="1">The sequence shown here is derived from an EMBL/GenBank/DDBJ whole genome shotgun (WGS) entry which is preliminary data.</text>
</comment>
<name>A0A9D2QIR5_9CORY</name>
<evidence type="ECO:0000313" key="1">
    <source>
        <dbReference type="EMBL" id="HJC86282.1"/>
    </source>
</evidence>
<sequence length="65" mass="7513">MVCWTSHDDGHQYVDLPSGPLANAVLDFHTRPHRNVATREEHNRARLDHIAEVEKALQSQERLPF</sequence>
<accession>A0A9D2QIR5</accession>
<reference evidence="1" key="1">
    <citation type="journal article" date="2021" name="PeerJ">
        <title>Extensive microbial diversity within the chicken gut microbiome revealed by metagenomics and culture.</title>
        <authorList>
            <person name="Gilroy R."/>
            <person name="Ravi A."/>
            <person name="Getino M."/>
            <person name="Pursley I."/>
            <person name="Horton D.L."/>
            <person name="Alikhan N.F."/>
            <person name="Baker D."/>
            <person name="Gharbi K."/>
            <person name="Hall N."/>
            <person name="Watson M."/>
            <person name="Adriaenssens E.M."/>
            <person name="Foster-Nyarko E."/>
            <person name="Jarju S."/>
            <person name="Secka A."/>
            <person name="Antonio M."/>
            <person name="Oren A."/>
            <person name="Chaudhuri R.R."/>
            <person name="La Ragione R."/>
            <person name="Hildebrand F."/>
            <person name="Pallen M.J."/>
        </authorList>
    </citation>
    <scope>NUCLEOTIDE SEQUENCE</scope>
    <source>
        <strain evidence="1">ChiHjej13B12-4958</strain>
    </source>
</reference>
<gene>
    <name evidence="1" type="ORF">H9751_12245</name>
</gene>
<organism evidence="1 2">
    <name type="scientific">Candidatus Corynebacterium faecigallinarum</name>
    <dbReference type="NCBI Taxonomy" id="2838528"/>
    <lineage>
        <taxon>Bacteria</taxon>
        <taxon>Bacillati</taxon>
        <taxon>Actinomycetota</taxon>
        <taxon>Actinomycetes</taxon>
        <taxon>Mycobacteriales</taxon>
        <taxon>Corynebacteriaceae</taxon>
        <taxon>Corynebacterium</taxon>
    </lineage>
</organism>
<evidence type="ECO:0000313" key="2">
    <source>
        <dbReference type="Proteomes" id="UP000823858"/>
    </source>
</evidence>
<protein>
    <submittedName>
        <fullName evidence="1">Uncharacterized protein</fullName>
    </submittedName>
</protein>
<dbReference type="AlphaFoldDB" id="A0A9D2QIR5"/>